<accession>A0ABR1EWV8</accession>
<dbReference type="Pfam" id="PF21033">
    <property type="entry name" value="RMD1-3"/>
    <property type="match status" value="1"/>
</dbReference>
<keyword evidence="2" id="KW-1185">Reference proteome</keyword>
<evidence type="ECO:0008006" key="3">
    <source>
        <dbReference type="Google" id="ProtNLM"/>
    </source>
</evidence>
<dbReference type="InterPro" id="IPR049039">
    <property type="entry name" value="RMD1-3_a_helical_rpt"/>
</dbReference>
<dbReference type="SUPFAM" id="SSF48452">
    <property type="entry name" value="TPR-like"/>
    <property type="match status" value="1"/>
</dbReference>
<comment type="caution">
    <text evidence="1">The sequence shown here is derived from an EMBL/GenBank/DDBJ whole genome shotgun (WGS) entry which is preliminary data.</text>
</comment>
<dbReference type="PANTHER" id="PTHR16056:SF36">
    <property type="entry name" value="TETRATRICOPEPTIDE REPEAT PROTEIN"/>
    <property type="match status" value="1"/>
</dbReference>
<dbReference type="EMBL" id="JAVFWL010000006">
    <property type="protein sequence ID" value="KAK6767073.1"/>
    <property type="molecule type" value="Genomic_DNA"/>
</dbReference>
<dbReference type="PANTHER" id="PTHR16056">
    <property type="entry name" value="REGULATOR OF MICROTUBULE DYNAMICS PROTEIN"/>
    <property type="match status" value="1"/>
</dbReference>
<sequence>MTPTVESFYREIDELVDEYKCREAYTKLESLVDFIDDKAEWHRRCAEVCYMISNMEEKDQERVEWLKKGRKHALDAHELNPSSIEILKILCSTTGRLAEESGVRDKINLGFEFKAHLDRAVELDPTSFEILHMRGRFAYQVANLSFFEKLAAKTIGALPEAEQLCPGITENRLYIGRVLHAKGEYTAAKKWLIEAAHATCDDDEPVEREHIAAARALLLHRVYQK</sequence>
<reference evidence="1 2" key="1">
    <citation type="submission" date="2023-08" db="EMBL/GenBank/DDBJ databases">
        <title>A Necator americanus chromosomal reference genome.</title>
        <authorList>
            <person name="Ilik V."/>
            <person name="Petrzelkova K.J."/>
            <person name="Pardy F."/>
            <person name="Fuh T."/>
            <person name="Niatou-Singa F.S."/>
            <person name="Gouil Q."/>
            <person name="Baker L."/>
            <person name="Ritchie M.E."/>
            <person name="Jex A.R."/>
            <person name="Gazzola D."/>
            <person name="Li H."/>
            <person name="Toshio Fujiwara R."/>
            <person name="Zhan B."/>
            <person name="Aroian R.V."/>
            <person name="Pafco B."/>
            <person name="Schwarz E.M."/>
        </authorList>
    </citation>
    <scope>NUCLEOTIDE SEQUENCE [LARGE SCALE GENOMIC DNA]</scope>
    <source>
        <strain evidence="1 2">Aroian</strain>
        <tissue evidence="1">Whole animal</tissue>
    </source>
</reference>
<evidence type="ECO:0000313" key="1">
    <source>
        <dbReference type="EMBL" id="KAK6767073.1"/>
    </source>
</evidence>
<gene>
    <name evidence="1" type="primary">Necator_chrX.g26548</name>
    <name evidence="1" type="ORF">RB195_026381</name>
</gene>
<name>A0ABR1EWV8_NECAM</name>
<organism evidence="1 2">
    <name type="scientific">Necator americanus</name>
    <name type="common">Human hookworm</name>
    <dbReference type="NCBI Taxonomy" id="51031"/>
    <lineage>
        <taxon>Eukaryota</taxon>
        <taxon>Metazoa</taxon>
        <taxon>Ecdysozoa</taxon>
        <taxon>Nematoda</taxon>
        <taxon>Chromadorea</taxon>
        <taxon>Rhabditida</taxon>
        <taxon>Rhabditina</taxon>
        <taxon>Rhabditomorpha</taxon>
        <taxon>Strongyloidea</taxon>
        <taxon>Ancylostomatidae</taxon>
        <taxon>Bunostominae</taxon>
        <taxon>Necator</taxon>
    </lineage>
</organism>
<dbReference type="InterPro" id="IPR011990">
    <property type="entry name" value="TPR-like_helical_dom_sf"/>
</dbReference>
<protein>
    <recommendedName>
        <fullName evidence="3">Tetratricopeptide repeat protein</fullName>
    </recommendedName>
</protein>
<proteinExistence type="predicted"/>
<evidence type="ECO:0000313" key="2">
    <source>
        <dbReference type="Proteomes" id="UP001303046"/>
    </source>
</evidence>
<dbReference type="Proteomes" id="UP001303046">
    <property type="component" value="Unassembled WGS sequence"/>
</dbReference>
<dbReference type="Gene3D" id="1.25.40.10">
    <property type="entry name" value="Tetratricopeptide repeat domain"/>
    <property type="match status" value="1"/>
</dbReference>